<evidence type="ECO:0000256" key="1">
    <source>
        <dbReference type="SAM" id="SignalP"/>
    </source>
</evidence>
<reference evidence="2 3" key="1">
    <citation type="submission" date="2019-03" db="EMBL/GenBank/DDBJ databases">
        <title>Single cell metagenomics reveals metabolic interactions within the superorganism composed of flagellate Streblomastix strix and complex community of Bacteroidetes bacteria on its surface.</title>
        <authorList>
            <person name="Treitli S.C."/>
            <person name="Kolisko M."/>
            <person name="Husnik F."/>
            <person name="Keeling P."/>
            <person name="Hampl V."/>
        </authorList>
    </citation>
    <scope>NUCLEOTIDE SEQUENCE [LARGE SCALE GENOMIC DNA]</scope>
    <source>
        <strain evidence="2">ST1C</strain>
    </source>
</reference>
<proteinExistence type="predicted"/>
<dbReference type="Proteomes" id="UP000324800">
    <property type="component" value="Unassembled WGS sequence"/>
</dbReference>
<organism evidence="2 3">
    <name type="scientific">Streblomastix strix</name>
    <dbReference type="NCBI Taxonomy" id="222440"/>
    <lineage>
        <taxon>Eukaryota</taxon>
        <taxon>Metamonada</taxon>
        <taxon>Preaxostyla</taxon>
        <taxon>Oxymonadida</taxon>
        <taxon>Streblomastigidae</taxon>
        <taxon>Streblomastix</taxon>
    </lineage>
</organism>
<evidence type="ECO:0000313" key="2">
    <source>
        <dbReference type="EMBL" id="KAA6387340.1"/>
    </source>
</evidence>
<name>A0A5J4VY62_9EUKA</name>
<evidence type="ECO:0000313" key="3">
    <source>
        <dbReference type="Proteomes" id="UP000324800"/>
    </source>
</evidence>
<gene>
    <name evidence="2" type="ORF">EZS28_017132</name>
</gene>
<accession>A0A5J4VY62</accession>
<dbReference type="EMBL" id="SNRW01004414">
    <property type="protein sequence ID" value="KAA6387340.1"/>
    <property type="molecule type" value="Genomic_DNA"/>
</dbReference>
<feature type="signal peptide" evidence="1">
    <location>
        <begin position="1"/>
        <end position="19"/>
    </location>
</feature>
<sequence length="100" mass="11377">MNRLSMFLLTFLVIHDVLLIGFAVFKLVQQDVGASIIDSIVAPLQAYPDFLKQECANYVENEMLCNRDDELQSAISDEIEDQELSYGMINQDSSSESYIY</sequence>
<protein>
    <submittedName>
        <fullName evidence="2">Uncharacterized protein</fullName>
    </submittedName>
</protein>
<keyword evidence="1" id="KW-0732">Signal</keyword>
<feature type="chain" id="PRO_5023842397" evidence="1">
    <location>
        <begin position="20"/>
        <end position="100"/>
    </location>
</feature>
<dbReference type="AlphaFoldDB" id="A0A5J4VY62"/>
<comment type="caution">
    <text evidence="2">The sequence shown here is derived from an EMBL/GenBank/DDBJ whole genome shotgun (WGS) entry which is preliminary data.</text>
</comment>